<dbReference type="GO" id="GO:0019213">
    <property type="term" value="F:deacetylase activity"/>
    <property type="evidence" value="ECO:0007669"/>
    <property type="project" value="InterPro"/>
</dbReference>
<dbReference type="EMBL" id="CP015378">
    <property type="protein sequence ID" value="ANC77660.1"/>
    <property type="molecule type" value="Genomic_DNA"/>
</dbReference>
<dbReference type="GO" id="GO:0071793">
    <property type="term" value="P:bacillithiol biosynthetic process"/>
    <property type="evidence" value="ECO:0007669"/>
    <property type="project" value="InterPro"/>
</dbReference>
<dbReference type="InterPro" id="IPR024078">
    <property type="entry name" value="LmbE-like_dom_sf"/>
</dbReference>
<gene>
    <name evidence="1" type="ORF">ABE65_012985</name>
</gene>
<reference evidence="1 2" key="1">
    <citation type="submission" date="2016-04" db="EMBL/GenBank/DDBJ databases">
        <title>Complete genome sequence of Fictibacillus phosphorivorans G25-29, a strain toxic to nematodes.</title>
        <authorList>
            <person name="Zheng Z."/>
        </authorList>
    </citation>
    <scope>NUCLEOTIDE SEQUENCE [LARGE SCALE GENOMIC DNA]</scope>
    <source>
        <strain evidence="1 2">G25-29</strain>
    </source>
</reference>
<organism evidence="1 2">
    <name type="scientific">Fictibacillus phosphorivorans</name>
    <dbReference type="NCBI Taxonomy" id="1221500"/>
    <lineage>
        <taxon>Bacteria</taxon>
        <taxon>Bacillati</taxon>
        <taxon>Bacillota</taxon>
        <taxon>Bacilli</taxon>
        <taxon>Bacillales</taxon>
        <taxon>Fictibacillaceae</taxon>
        <taxon>Fictibacillus</taxon>
    </lineage>
</organism>
<dbReference type="SUPFAM" id="SSF102588">
    <property type="entry name" value="LmbE-like"/>
    <property type="match status" value="1"/>
</dbReference>
<accession>A0A160INZ4</accession>
<dbReference type="Pfam" id="PF02585">
    <property type="entry name" value="PIG-L"/>
    <property type="match status" value="1"/>
</dbReference>
<evidence type="ECO:0000313" key="2">
    <source>
        <dbReference type="Proteomes" id="UP000076623"/>
    </source>
</evidence>
<protein>
    <submittedName>
        <fullName evidence="1">Bacillithiol biosynthesis deacetylase BshB1</fullName>
    </submittedName>
</protein>
<dbReference type="AlphaFoldDB" id="A0A160INZ4"/>
<dbReference type="NCBIfam" id="TIGR04001">
    <property type="entry name" value="thiol_BshB1"/>
    <property type="match status" value="1"/>
</dbReference>
<dbReference type="KEGG" id="fpn:ABE65_012985"/>
<dbReference type="STRING" id="1221500.ABE65_012985"/>
<proteinExistence type="predicted"/>
<name>A0A160INZ4_9BACL</name>
<dbReference type="RefSeq" id="WP_066395618.1">
    <property type="nucleotide sequence ID" value="NZ_CP015378.1"/>
</dbReference>
<dbReference type="PANTHER" id="PTHR12993:SF30">
    <property type="entry name" value="N-ACETYL-ALPHA-D-GLUCOSAMINYL L-MALATE DEACETYLASE 1"/>
    <property type="match status" value="1"/>
</dbReference>
<dbReference type="Gene3D" id="3.40.50.10320">
    <property type="entry name" value="LmbE-like"/>
    <property type="match status" value="1"/>
</dbReference>
<evidence type="ECO:0000313" key="1">
    <source>
        <dbReference type="EMBL" id="ANC77660.1"/>
    </source>
</evidence>
<dbReference type="Proteomes" id="UP000076623">
    <property type="component" value="Chromosome"/>
</dbReference>
<dbReference type="GO" id="GO:0016811">
    <property type="term" value="F:hydrolase activity, acting on carbon-nitrogen (but not peptide) bonds, in linear amides"/>
    <property type="evidence" value="ECO:0007669"/>
    <property type="project" value="TreeGrafter"/>
</dbReference>
<keyword evidence="2" id="KW-1185">Reference proteome</keyword>
<sequence length="230" mass="25822">MTVESWLAFGAHSDDVEIGMGATIKAETDRGRDVIICDLTEAELSSNGTVDIRKKEAERAAGILGVNTRNNLQLPDRGLYMKEEYILELVSVIREHKPQYVFAPYWVDRHPDHGNCARLVKEAVFSAGIINIQDPNHLPAHKVKNIFYYMINSAERPQLFVDVTGSYKAKIEALSAYPSQFVKTVDSIDTPLTNGYIERVESRDKLFGLEAGVSYAEGFIPEQTYITNHL</sequence>
<dbReference type="InterPro" id="IPR023842">
    <property type="entry name" value="Bacillithiol_biosynth_BshB1"/>
</dbReference>
<dbReference type="PANTHER" id="PTHR12993">
    <property type="entry name" value="N-ACETYLGLUCOSAMINYL-PHOSPHATIDYLINOSITOL DE-N-ACETYLASE-RELATED"/>
    <property type="match status" value="1"/>
</dbReference>
<dbReference type="InterPro" id="IPR003737">
    <property type="entry name" value="GlcNAc_PI_deacetylase-related"/>
</dbReference>